<feature type="region of interest" description="Disordered" evidence="5">
    <location>
        <begin position="1"/>
        <end position="29"/>
    </location>
</feature>
<dbReference type="InterPro" id="IPR003111">
    <property type="entry name" value="Lon_prtase_N"/>
</dbReference>
<dbReference type="PROSITE" id="PS00518">
    <property type="entry name" value="ZF_RING_1"/>
    <property type="match status" value="1"/>
</dbReference>
<evidence type="ECO:0000259" key="7">
    <source>
        <dbReference type="PROSITE" id="PS51787"/>
    </source>
</evidence>
<dbReference type="Proteomes" id="UP001273166">
    <property type="component" value="Unassembled WGS sequence"/>
</dbReference>
<dbReference type="GeneID" id="87888877"/>
<protein>
    <recommendedName>
        <fullName evidence="10">RING-type domain-containing protein</fullName>
    </recommendedName>
</protein>
<sequence length="525" mass="59349">MFAYSATPDGGRSPRPASPTDTATSSSSEITLSAADQRNIIRLLQCPVCSQILEEPVALPCGSAVCQRCLPNPRARRNITYPKGIARASRISCPISACRRDHAADDCKLDIVVRLAVNGVTYALEKTIIDAEAAQPKVPSLDGSLILVYMLVREGLLKYCEDRVFYLPSSETDGCTAFDDEALEQIRTTTKGYVACRVCMYMLHDPVTTPCGHTFCRLCLEQLPDENRRCPQCGRELLIRPDRCPPNAVLAKMLKSFWPDLTEVRQDEVAKVRRDWQRTQVDEMLMHHHDGVIFPGVRNQILVDKPGYWSKVHAHEEPVPSLLGVVARTREAGDLSRVGTAVHLVYIAPFDSTRLQLVVDGVWRFSVLENYYADGHHRARVRRLHDIGVAEEQEEEAIETSPCSSRLTSRADIDRVPTDFLLRYAVDLIKYNIKARPKWSYHMDKYAMSYDEEDPPADPVKLPWWFANFNVSVSTSDKLELLVCPSVRERLKMCWDWLFDCGLGPPVDSAWLSWSNVRHQRCATL</sequence>
<dbReference type="RefSeq" id="XP_062717397.1">
    <property type="nucleotide sequence ID" value="XM_062870048.1"/>
</dbReference>
<keyword evidence="1" id="KW-0479">Metal-binding</keyword>
<dbReference type="Pfam" id="PF02190">
    <property type="entry name" value="LON_substr_bdg"/>
    <property type="match status" value="1"/>
</dbReference>
<accession>A0AAJ0GKL2</accession>
<dbReference type="SUPFAM" id="SSF88697">
    <property type="entry name" value="PUA domain-like"/>
    <property type="match status" value="1"/>
</dbReference>
<dbReference type="EMBL" id="JAUDZG010000008">
    <property type="protein sequence ID" value="KAK3301617.1"/>
    <property type="molecule type" value="Genomic_DNA"/>
</dbReference>
<feature type="compositionally biased region" description="Low complexity" evidence="5">
    <location>
        <begin position="13"/>
        <end position="28"/>
    </location>
</feature>
<dbReference type="Gene3D" id="3.30.40.10">
    <property type="entry name" value="Zinc/RING finger domain, C3HC4 (zinc finger)"/>
    <property type="match status" value="2"/>
</dbReference>
<dbReference type="InterPro" id="IPR017907">
    <property type="entry name" value="Znf_RING_CS"/>
</dbReference>
<name>A0AAJ0GKL2_9PEZI</name>
<evidence type="ECO:0000259" key="6">
    <source>
        <dbReference type="PROSITE" id="PS50089"/>
    </source>
</evidence>
<evidence type="ECO:0000256" key="4">
    <source>
        <dbReference type="PROSITE-ProRule" id="PRU00175"/>
    </source>
</evidence>
<dbReference type="InterPro" id="IPR027370">
    <property type="entry name" value="Znf-RING_euk"/>
</dbReference>
<keyword evidence="2 4" id="KW-0863">Zinc-finger</keyword>
<comment type="caution">
    <text evidence="8">The sequence shown here is derived from an EMBL/GenBank/DDBJ whole genome shotgun (WGS) entry which is preliminary data.</text>
</comment>
<dbReference type="InterPro" id="IPR046336">
    <property type="entry name" value="Lon_prtase_N_sf"/>
</dbReference>
<keyword evidence="9" id="KW-1185">Reference proteome</keyword>
<proteinExistence type="predicted"/>
<evidence type="ECO:0000256" key="5">
    <source>
        <dbReference type="SAM" id="MobiDB-lite"/>
    </source>
</evidence>
<dbReference type="Gene3D" id="1.20.58.1480">
    <property type="match status" value="1"/>
</dbReference>
<dbReference type="AlphaFoldDB" id="A0AAJ0GKL2"/>
<evidence type="ECO:0000313" key="9">
    <source>
        <dbReference type="Proteomes" id="UP001273166"/>
    </source>
</evidence>
<feature type="domain" description="Lon N-terminal" evidence="7">
    <location>
        <begin position="283"/>
        <end position="502"/>
    </location>
</feature>
<evidence type="ECO:0000256" key="3">
    <source>
        <dbReference type="ARBA" id="ARBA00022833"/>
    </source>
</evidence>
<dbReference type="InterPro" id="IPR015947">
    <property type="entry name" value="PUA-like_sf"/>
</dbReference>
<dbReference type="SMART" id="SM00184">
    <property type="entry name" value="RING"/>
    <property type="match status" value="2"/>
</dbReference>
<dbReference type="PANTHER" id="PTHR23327:SF42">
    <property type="entry name" value="LON PEPTIDASE N-TERMINAL DOMAIN AND RING FINGER PROTEIN C14F5.10C"/>
    <property type="match status" value="1"/>
</dbReference>
<dbReference type="SUPFAM" id="SSF57850">
    <property type="entry name" value="RING/U-box"/>
    <property type="match status" value="2"/>
</dbReference>
<evidence type="ECO:0000256" key="1">
    <source>
        <dbReference type="ARBA" id="ARBA00022723"/>
    </source>
</evidence>
<dbReference type="Pfam" id="PF13445">
    <property type="entry name" value="zf-RING_UBOX"/>
    <property type="match status" value="1"/>
</dbReference>
<feature type="domain" description="RING-type" evidence="6">
    <location>
        <begin position="196"/>
        <end position="233"/>
    </location>
</feature>
<dbReference type="Gene3D" id="2.30.130.40">
    <property type="entry name" value="LON domain-like"/>
    <property type="match status" value="1"/>
</dbReference>
<organism evidence="8 9">
    <name type="scientific">Chaetomium strumarium</name>
    <dbReference type="NCBI Taxonomy" id="1170767"/>
    <lineage>
        <taxon>Eukaryota</taxon>
        <taxon>Fungi</taxon>
        <taxon>Dikarya</taxon>
        <taxon>Ascomycota</taxon>
        <taxon>Pezizomycotina</taxon>
        <taxon>Sordariomycetes</taxon>
        <taxon>Sordariomycetidae</taxon>
        <taxon>Sordariales</taxon>
        <taxon>Chaetomiaceae</taxon>
        <taxon>Chaetomium</taxon>
    </lineage>
</organism>
<reference evidence="8" key="2">
    <citation type="submission" date="2023-06" db="EMBL/GenBank/DDBJ databases">
        <authorList>
            <consortium name="Lawrence Berkeley National Laboratory"/>
            <person name="Mondo S.J."/>
            <person name="Hensen N."/>
            <person name="Bonometti L."/>
            <person name="Westerberg I."/>
            <person name="Brannstrom I.O."/>
            <person name="Guillou S."/>
            <person name="Cros-Aarteil S."/>
            <person name="Calhoun S."/>
            <person name="Haridas S."/>
            <person name="Kuo A."/>
            <person name="Pangilinan J."/>
            <person name="Riley R."/>
            <person name="Labutti K."/>
            <person name="Andreopoulos B."/>
            <person name="Lipzen A."/>
            <person name="Chen C."/>
            <person name="Yanf M."/>
            <person name="Daum C."/>
            <person name="Ng V."/>
            <person name="Clum A."/>
            <person name="Steindorff A."/>
            <person name="Ohm R."/>
            <person name="Martin F."/>
            <person name="Silar P."/>
            <person name="Natvig D."/>
            <person name="Lalanne C."/>
            <person name="Gautier V."/>
            <person name="Ament-Velasquez S.L."/>
            <person name="Kruys A."/>
            <person name="Hutchinson M.I."/>
            <person name="Powell A.J."/>
            <person name="Barry K."/>
            <person name="Miller A.N."/>
            <person name="Grigoriev I.V."/>
            <person name="Debuchy R."/>
            <person name="Gladieux P."/>
            <person name="Thoren M.H."/>
            <person name="Johannesson H."/>
        </authorList>
    </citation>
    <scope>NUCLEOTIDE SEQUENCE</scope>
    <source>
        <strain evidence="8">CBS 333.67</strain>
    </source>
</reference>
<evidence type="ECO:0008006" key="10">
    <source>
        <dbReference type="Google" id="ProtNLM"/>
    </source>
</evidence>
<evidence type="ECO:0000313" key="8">
    <source>
        <dbReference type="EMBL" id="KAK3301617.1"/>
    </source>
</evidence>
<reference evidence="8" key="1">
    <citation type="journal article" date="2023" name="Mol. Phylogenet. Evol.">
        <title>Genome-scale phylogeny and comparative genomics of the fungal order Sordariales.</title>
        <authorList>
            <person name="Hensen N."/>
            <person name="Bonometti L."/>
            <person name="Westerberg I."/>
            <person name="Brannstrom I.O."/>
            <person name="Guillou S."/>
            <person name="Cros-Aarteil S."/>
            <person name="Calhoun S."/>
            <person name="Haridas S."/>
            <person name="Kuo A."/>
            <person name="Mondo S."/>
            <person name="Pangilinan J."/>
            <person name="Riley R."/>
            <person name="LaButti K."/>
            <person name="Andreopoulos B."/>
            <person name="Lipzen A."/>
            <person name="Chen C."/>
            <person name="Yan M."/>
            <person name="Daum C."/>
            <person name="Ng V."/>
            <person name="Clum A."/>
            <person name="Steindorff A."/>
            <person name="Ohm R.A."/>
            <person name="Martin F."/>
            <person name="Silar P."/>
            <person name="Natvig D.O."/>
            <person name="Lalanne C."/>
            <person name="Gautier V."/>
            <person name="Ament-Velasquez S.L."/>
            <person name="Kruys A."/>
            <person name="Hutchinson M.I."/>
            <person name="Powell A.J."/>
            <person name="Barry K."/>
            <person name="Miller A.N."/>
            <person name="Grigoriev I.V."/>
            <person name="Debuchy R."/>
            <person name="Gladieux P."/>
            <person name="Hiltunen Thoren M."/>
            <person name="Johannesson H."/>
        </authorList>
    </citation>
    <scope>NUCLEOTIDE SEQUENCE</scope>
    <source>
        <strain evidence="8">CBS 333.67</strain>
    </source>
</reference>
<gene>
    <name evidence="8" type="ORF">B0T15DRAFT_544142</name>
</gene>
<keyword evidence="3" id="KW-0862">Zinc</keyword>
<dbReference type="InterPro" id="IPR001841">
    <property type="entry name" value="Znf_RING"/>
</dbReference>
<dbReference type="SMART" id="SM00464">
    <property type="entry name" value="LON"/>
    <property type="match status" value="1"/>
</dbReference>
<feature type="domain" description="RING-type" evidence="6">
    <location>
        <begin position="46"/>
        <end position="95"/>
    </location>
</feature>
<evidence type="ECO:0000256" key="2">
    <source>
        <dbReference type="ARBA" id="ARBA00022771"/>
    </source>
</evidence>
<dbReference type="PROSITE" id="PS50089">
    <property type="entry name" value="ZF_RING_2"/>
    <property type="match status" value="2"/>
</dbReference>
<dbReference type="InterPro" id="IPR013083">
    <property type="entry name" value="Znf_RING/FYVE/PHD"/>
</dbReference>
<dbReference type="GO" id="GO:0008270">
    <property type="term" value="F:zinc ion binding"/>
    <property type="evidence" value="ECO:0007669"/>
    <property type="project" value="UniProtKB-KW"/>
</dbReference>
<dbReference type="PROSITE" id="PS51787">
    <property type="entry name" value="LON_N"/>
    <property type="match status" value="1"/>
</dbReference>
<dbReference type="PANTHER" id="PTHR23327">
    <property type="entry name" value="RING FINGER PROTEIN 127"/>
    <property type="match status" value="1"/>
</dbReference>
<dbReference type="Pfam" id="PF13923">
    <property type="entry name" value="zf-C3HC4_2"/>
    <property type="match status" value="1"/>
</dbReference>